<evidence type="ECO:0000313" key="5">
    <source>
        <dbReference type="Proteomes" id="UP000001096"/>
    </source>
</evidence>
<name>K8PQY8_9BRAD</name>
<feature type="domain" description="DUF2147" evidence="3">
    <location>
        <begin position="25"/>
        <end position="134"/>
    </location>
</feature>
<comment type="caution">
    <text evidence="4">The sequence shown here is derived from an EMBL/GenBank/DDBJ whole genome shotgun (WGS) entry which is preliminary data.</text>
</comment>
<gene>
    <name evidence="4" type="ORF">HMPREF9695_01047</name>
</gene>
<dbReference type="Proteomes" id="UP000001096">
    <property type="component" value="Unassembled WGS sequence"/>
</dbReference>
<keyword evidence="2" id="KW-0732">Signal</keyword>
<sequence>MRKLAFSGMFLLAAAGAASAAEPLGEWKVEDDKATIRIVECNSRLWGVIASEQIPGNLDSKNPDKTKRTRPTLGIPILLNMKKADDEKDKWEGQIYDATSGKTYDANIQLKSPNSLRVEGCVAMILCGGQTWTRVAEGSAAPVGAKAGAAAPGAPKTTGSPPAPKTTAAPPFPTPVGAPKTAAPKGAKAGDQATSEICLLPEIASAPAK</sequence>
<feature type="compositionally biased region" description="Low complexity" evidence="1">
    <location>
        <begin position="177"/>
        <end position="190"/>
    </location>
</feature>
<evidence type="ECO:0000256" key="2">
    <source>
        <dbReference type="SAM" id="SignalP"/>
    </source>
</evidence>
<feature type="chain" id="PRO_5003922172" description="DUF2147 domain-containing protein" evidence="2">
    <location>
        <begin position="21"/>
        <end position="209"/>
    </location>
</feature>
<proteinExistence type="predicted"/>
<reference evidence="4 5" key="1">
    <citation type="submission" date="2012-04" db="EMBL/GenBank/DDBJ databases">
        <title>The Genome Sequence of Afipia broomeae ATCC 49717.</title>
        <authorList>
            <consortium name="The Broad Institute Genome Sequencing Platform"/>
            <person name="Earl A."/>
            <person name="Ward D."/>
            <person name="Feldgarden M."/>
            <person name="Gevers D."/>
            <person name="Huys G."/>
            <person name="Walker B."/>
            <person name="Young S.K."/>
            <person name="Zeng Q."/>
            <person name="Gargeya S."/>
            <person name="Fitzgerald M."/>
            <person name="Haas B."/>
            <person name="Abouelleil A."/>
            <person name="Alvarado L."/>
            <person name="Arachchi H.M."/>
            <person name="Berlin A."/>
            <person name="Chapman S.B."/>
            <person name="Goldberg J."/>
            <person name="Griggs A."/>
            <person name="Gujja S."/>
            <person name="Hansen M."/>
            <person name="Howarth C."/>
            <person name="Imamovic A."/>
            <person name="Larimer J."/>
            <person name="McCowen C."/>
            <person name="Montmayeur A."/>
            <person name="Murphy C."/>
            <person name="Neiman D."/>
            <person name="Pearson M."/>
            <person name="Priest M."/>
            <person name="Roberts A."/>
            <person name="Saif S."/>
            <person name="Shea T."/>
            <person name="Sisk P."/>
            <person name="Sykes S."/>
            <person name="Wortman J."/>
            <person name="Nusbaum C."/>
            <person name="Birren B."/>
        </authorList>
    </citation>
    <scope>NUCLEOTIDE SEQUENCE [LARGE SCALE GENOMIC DNA]</scope>
    <source>
        <strain evidence="4 5">ATCC 49717</strain>
    </source>
</reference>
<feature type="region of interest" description="Disordered" evidence="1">
    <location>
        <begin position="145"/>
        <end position="191"/>
    </location>
</feature>
<evidence type="ECO:0000256" key="1">
    <source>
        <dbReference type="SAM" id="MobiDB-lite"/>
    </source>
</evidence>
<dbReference type="InterPro" id="IPR019223">
    <property type="entry name" value="DUF2147"/>
</dbReference>
<dbReference type="EMBL" id="AGWX01000001">
    <property type="protein sequence ID" value="EKS41955.1"/>
    <property type="molecule type" value="Genomic_DNA"/>
</dbReference>
<dbReference type="AlphaFoldDB" id="K8PQY8"/>
<organism evidence="4 5">
    <name type="scientific">Afipia broomeae ATCC 49717</name>
    <dbReference type="NCBI Taxonomy" id="883078"/>
    <lineage>
        <taxon>Bacteria</taxon>
        <taxon>Pseudomonadati</taxon>
        <taxon>Pseudomonadota</taxon>
        <taxon>Alphaproteobacteria</taxon>
        <taxon>Hyphomicrobiales</taxon>
        <taxon>Nitrobacteraceae</taxon>
        <taxon>Afipia</taxon>
    </lineage>
</organism>
<dbReference type="Gene3D" id="2.40.128.520">
    <property type="match status" value="1"/>
</dbReference>
<accession>K8PQY8</accession>
<feature type="compositionally biased region" description="Low complexity" evidence="1">
    <location>
        <begin position="145"/>
        <end position="169"/>
    </location>
</feature>
<dbReference type="PANTHER" id="PTHR36919:SF2">
    <property type="entry name" value="BLL6627 PROTEIN"/>
    <property type="match status" value="1"/>
</dbReference>
<evidence type="ECO:0000313" key="4">
    <source>
        <dbReference type="EMBL" id="EKS41955.1"/>
    </source>
</evidence>
<keyword evidence="5" id="KW-1185">Reference proteome</keyword>
<evidence type="ECO:0000259" key="3">
    <source>
        <dbReference type="Pfam" id="PF09917"/>
    </source>
</evidence>
<feature type="signal peptide" evidence="2">
    <location>
        <begin position="1"/>
        <end position="20"/>
    </location>
</feature>
<dbReference type="eggNOG" id="COG4731">
    <property type="taxonomic scope" value="Bacteria"/>
</dbReference>
<protein>
    <recommendedName>
        <fullName evidence="3">DUF2147 domain-containing protein</fullName>
    </recommendedName>
</protein>
<dbReference type="PANTHER" id="PTHR36919">
    <property type="entry name" value="BLR1215 PROTEIN"/>
    <property type="match status" value="1"/>
</dbReference>
<dbReference type="PATRIC" id="fig|883078.3.peg.1080"/>
<dbReference type="HOGENOM" id="CLU_108869_1_1_5"/>
<dbReference type="Pfam" id="PF09917">
    <property type="entry name" value="DUF2147"/>
    <property type="match status" value="1"/>
</dbReference>